<dbReference type="InterPro" id="IPR039414">
    <property type="entry name" value="SMG1_PIKKc"/>
</dbReference>
<dbReference type="Pfam" id="PF15785">
    <property type="entry name" value="SMG1"/>
    <property type="match status" value="1"/>
</dbReference>
<dbReference type="InterPro" id="IPR000403">
    <property type="entry name" value="PI3/4_kinase_cat_dom"/>
</dbReference>
<proteinExistence type="inferred from homology"/>
<feature type="domain" description="FATC" evidence="13">
    <location>
        <begin position="3361"/>
        <end position="3393"/>
    </location>
</feature>
<dbReference type="InterPro" id="IPR036940">
    <property type="entry name" value="PI3/4_kinase_cat_sf"/>
</dbReference>
<dbReference type="GO" id="GO:0005634">
    <property type="term" value="C:nucleus"/>
    <property type="evidence" value="ECO:0007669"/>
    <property type="project" value="TreeGrafter"/>
</dbReference>
<evidence type="ECO:0000256" key="2">
    <source>
        <dbReference type="ARBA" id="ARBA00012513"/>
    </source>
</evidence>
<dbReference type="EC" id="2.7.11.1" evidence="2"/>
<dbReference type="SUPFAM" id="SSF56112">
    <property type="entry name" value="Protein kinase-like (PK-like)"/>
    <property type="match status" value="1"/>
</dbReference>
<organism evidence="14 15">
    <name type="scientific">Gigaspora rosea</name>
    <dbReference type="NCBI Taxonomy" id="44941"/>
    <lineage>
        <taxon>Eukaryota</taxon>
        <taxon>Fungi</taxon>
        <taxon>Fungi incertae sedis</taxon>
        <taxon>Mucoromycota</taxon>
        <taxon>Glomeromycotina</taxon>
        <taxon>Glomeromycetes</taxon>
        <taxon>Diversisporales</taxon>
        <taxon>Gigasporaceae</taxon>
        <taxon>Gigaspora</taxon>
    </lineage>
</organism>
<dbReference type="InterPro" id="IPR011009">
    <property type="entry name" value="Kinase-like_dom_sf"/>
</dbReference>
<dbReference type="STRING" id="44941.A0A397UXL2"/>
<evidence type="ECO:0000256" key="10">
    <source>
        <dbReference type="ARBA" id="ARBA00048679"/>
    </source>
</evidence>
<gene>
    <name evidence="14" type="ORF">C2G38_2247911</name>
</gene>
<evidence type="ECO:0000259" key="12">
    <source>
        <dbReference type="PROSITE" id="PS50290"/>
    </source>
</evidence>
<dbReference type="SMART" id="SM01345">
    <property type="entry name" value="Rapamycin_bind"/>
    <property type="match status" value="1"/>
</dbReference>
<evidence type="ECO:0000259" key="13">
    <source>
        <dbReference type="PROSITE" id="PS51190"/>
    </source>
</evidence>
<feature type="region of interest" description="Disordered" evidence="11">
    <location>
        <begin position="1"/>
        <end position="33"/>
    </location>
</feature>
<dbReference type="OrthoDB" id="381190at2759"/>
<dbReference type="InterPro" id="IPR018936">
    <property type="entry name" value="PI3/4_kinase_CS"/>
</dbReference>
<dbReference type="Pfam" id="PF02260">
    <property type="entry name" value="FATC"/>
    <property type="match status" value="1"/>
</dbReference>
<dbReference type="SMART" id="SM00146">
    <property type="entry name" value="PI3Kc"/>
    <property type="match status" value="1"/>
</dbReference>
<dbReference type="PROSITE" id="PS51190">
    <property type="entry name" value="FATC"/>
    <property type="match status" value="1"/>
</dbReference>
<dbReference type="InterPro" id="IPR031559">
    <property type="entry name" value="SMG1"/>
</dbReference>
<dbReference type="InterPro" id="IPR050517">
    <property type="entry name" value="DDR_Repair_Kinase"/>
</dbReference>
<dbReference type="GO" id="GO:0035556">
    <property type="term" value="P:intracellular signal transduction"/>
    <property type="evidence" value="ECO:0007669"/>
    <property type="project" value="UniProtKB-ARBA"/>
</dbReference>
<dbReference type="Gene3D" id="3.30.1010.10">
    <property type="entry name" value="Phosphatidylinositol 3-kinase Catalytic Subunit, Chain A, domain 4"/>
    <property type="match status" value="1"/>
</dbReference>
<evidence type="ECO:0000256" key="6">
    <source>
        <dbReference type="ARBA" id="ARBA00022777"/>
    </source>
</evidence>
<dbReference type="GO" id="GO:0000184">
    <property type="term" value="P:nuclear-transcribed mRNA catabolic process, nonsense-mediated decay"/>
    <property type="evidence" value="ECO:0007669"/>
    <property type="project" value="UniProtKB-KW"/>
</dbReference>
<evidence type="ECO:0000256" key="5">
    <source>
        <dbReference type="ARBA" id="ARBA00022741"/>
    </source>
</evidence>
<keyword evidence="3" id="KW-0723">Serine/threonine-protein kinase</keyword>
<evidence type="ECO:0000256" key="9">
    <source>
        <dbReference type="ARBA" id="ARBA00047899"/>
    </source>
</evidence>
<dbReference type="InterPro" id="IPR016024">
    <property type="entry name" value="ARM-type_fold"/>
</dbReference>
<evidence type="ECO:0000256" key="4">
    <source>
        <dbReference type="ARBA" id="ARBA00022679"/>
    </source>
</evidence>
<evidence type="ECO:0000313" key="15">
    <source>
        <dbReference type="Proteomes" id="UP000266673"/>
    </source>
</evidence>
<keyword evidence="6" id="KW-0418">Kinase</keyword>
<dbReference type="CDD" id="cd05170">
    <property type="entry name" value="PIKKc_SMG1"/>
    <property type="match status" value="1"/>
</dbReference>
<evidence type="ECO:0000313" key="14">
    <source>
        <dbReference type="EMBL" id="RIB14980.1"/>
    </source>
</evidence>
<dbReference type="SMART" id="SM01343">
    <property type="entry name" value="FATC"/>
    <property type="match status" value="1"/>
</dbReference>
<comment type="catalytic activity">
    <reaction evidence="9">
        <text>L-threonyl-[protein] + ATP = O-phospho-L-threonyl-[protein] + ADP + H(+)</text>
        <dbReference type="Rhea" id="RHEA:46608"/>
        <dbReference type="Rhea" id="RHEA-COMP:11060"/>
        <dbReference type="Rhea" id="RHEA-COMP:11605"/>
        <dbReference type="ChEBI" id="CHEBI:15378"/>
        <dbReference type="ChEBI" id="CHEBI:30013"/>
        <dbReference type="ChEBI" id="CHEBI:30616"/>
        <dbReference type="ChEBI" id="CHEBI:61977"/>
        <dbReference type="ChEBI" id="CHEBI:456216"/>
        <dbReference type="EC" id="2.7.11.1"/>
    </reaction>
</comment>
<name>A0A397UXL2_9GLOM</name>
<dbReference type="GO" id="GO:0004674">
    <property type="term" value="F:protein serine/threonine kinase activity"/>
    <property type="evidence" value="ECO:0007669"/>
    <property type="project" value="UniProtKB-KW"/>
</dbReference>
<dbReference type="GO" id="GO:0005524">
    <property type="term" value="F:ATP binding"/>
    <property type="evidence" value="ECO:0007669"/>
    <property type="project" value="UniProtKB-KW"/>
</dbReference>
<dbReference type="EMBL" id="QKWP01000780">
    <property type="protein sequence ID" value="RIB14980.1"/>
    <property type="molecule type" value="Genomic_DNA"/>
</dbReference>
<sequence length="3393" mass="390689">MVKVKIMSGPRNRYGRRPSHRQYQIQPHAPSHNNLEARGNFDSAKISRVNSLLSRIRDESDPVYTRRLSYVNQFVVILNEPCTPWEKSQIFEAVTRGTGFEAIFEDSRAPTNFKTAVAKCLAQTALLMNNEINNHFRWIFERLQASDSSSKEREKERKLWLLTSLREVFVRNQFASSSQTISNSGPLQQFIPNVLHDLESLLDSMDSSDCFPGILEVLEKIAERYPTEFGERFQDIIDLLVGWYIDISVSDTLHSLIADTFKRLRSFWGKNLKFAYELLSHFLADMEVLSGVTVSQEGPQIDDRTRSESEAMPSNLKALLSCFQAIAEAIGPILQQTSVEEINNAANVESAHPFDQLRAWIIKFIFVIAELYMDTGWFEKGCQIILTMSSSRKKSFVQYQVQSTKFWLLQIQNGLQKESIDFVVDDWFDGFLQILSQWTPYIHPDVIIILANPNSSLMKLRLYNPYFARLHSDILDMFRILLKNQDHNFTSSEENKISLIQQITIEVGQMIYFIFSLNNLPKIVMQSQSKNNVMINTVHEEQMLDLFPEGLKPLFNVTDLPTSTHILNERTATFVIVFDIELIIQLLPVLGHAREIFWILYFMLNKFRKCDYFDGILMCSSINALRQTCKSKHYFIEGEQQSDSEFHAMSFLINSLLQSQLELSFNIFTLIIEWVRDVLEFCNAHEFTSTDTKNNIRQELEHVICTLIAMSRSVKNNNIRIQIPKVIHEYFDVFGSLSISKKAFSKIIQRINDVDHRVQSGYSKLIYRINPFFATFLHDDLEDQIVMKFKANVCMTPNLGSFRSPHFQIVMNHLGMKELLTGQDETDNVTYDPSEKGQWRLRLFLSCQSNDLFNPKDVIEDNNLKYVYSRDEIVYAIVNSNDLLTFWTLWEVARYCVLSRLRTPFGGPKQTFDAFEKRLNDLLIEDFTISIKNELDEDNLHYSMVNRYQLRDLLNLFDRLELQIYNATVGTSLGNLPQAPRASIVFFRTNRKVCDDWFSRIRTGIVKGAKITGDDALAVMHGFRALAQRVAIINQGLITNENIWLTDFQQILTDVVECLQRLHAGDSIIGLLAWSKRVCPNDDKQETGLSDHTDDFTAGENIEPAVSTRRASTQMSQHEPISNQDNFNWMHGSNLFAESRYELAANEAIDSFDYLLEIDSEMQPILPQARFLNSQIIDCYCIMQDLSSLAQWVHAHDETEIIIDPLVQINQDYLTALAKYHDGDYLDAWKLVDNIPPQISQKHLNYRGANFIPMLCLFREKLFNLVNENSNSRTLNQQTALCVLENIIKHSFTDSLMSTIPLLLRTITIKSEAQQLHHFVSEFVEYINNNQKFPFSDTFVIDLSVWSPLNTAIDQLLSNPEIEPTLKEINIFKFMMAKIARKSSALNYATYILDHWKQDTPTEVVFEHSKTLFAQGLYQEGIARACSLLRDEQHPSFAFSDTLIFRQNVLLKLAKWLQYPVSQLNSETLSDLNLIFGEYIDSQDSEEKNLEPNLINSKLVEACLSKAINGESSTPKVWLAYASYHYQHGRQIIDELGSCKLSINLLNSASKKIQQVLTNDWKVSNGNNLNDCDIIIKNIFRMFLRRVSSLSRLDEIGDNSDNMLDFNAILPWISQNSVDEITNALSKIQKELFIAYKSAVDGYFRFLQSARGRNDVQNAQTQIRIERIEESDIITATLRILRLLVKHGPLFEESFVEGFNNTNIRLWENITPQLFSRLDHPEPFVQQQLCKLLCSIASISPQLVVYHTVAASNSSGTSDLSKQLLKRIADSLDNSNGTLIVEIRRVIEELQRITVLWEELWLNKISGLQLDVNRRFHKFEREFERINDNLNLSSEQRNRILKESYDAIMKPVILSIDRLYNCTIAVASTQHEKWFCQTFGNRIHEALEILRTPFSWESYKSGWDLLRNVHKDLTKELMSNRSLKLIDVSPFLGTIKSSAIAMPGLPYHTDIVTIQSFDENFIILPTKTKPKKLVLLGSDGQQYGYLFKGHEDLHLDERIMQLLQITNDLLKRDKQTRARSLRARNYAVIPLGNHSGMIQLVENATQIFVLYKKWQHREHFAKVLQNNTEELAGNPQRPSDMYFEKIGKALKKEGWPASTSRRNWPRSVLKSVFLELVSETPSDLLEKEVWASCSSPKEWWIKSTSLSRSLAVMSVIGYIIGLGDRHLDNILIDFECGEVIHIDYNVCFEKGKKLRVPETIPFRLTQNIETVLGVTGVEGVFRIACENVLRVLRENKEILITLLEAFVYDPLVDWHQNMSEDREKQIMEIEENIGLLISRIAELRVPLENNQGHLSNLLSEFLTVFKRICEHYMNLYNKQVELSEQPSQSHNKIEMREPAFIHNQIELESLKSALSQRANECALWHAQHEKTIQSIQGPTLQIIYNEIFSSGSQIGASIFTPFLQVLATNEFILQRCSKIEQEFLSWMNERNVAFKNCLERLQFYRTLVIPLVPILMMQDYYSKWPQLLVSLLESSFSSQDFQSLYQKSNLPIVSGNALNHIREDLKISYTNAVQESVSFAEALTLATDNMVMNESTLHSMLNNIFNEQNSTSLNSRLLYLASILSSLSELHQFLKESNDIFDVFNHVGFSANFQTVVKETLSNETLDKSSFLSYVVILMSIYHHVQMITVKITDDEILSRTLAISTELLQSVRIILSLQHNFVNVILPKIFLLIHGSPQAFEPFTEILRSLSTDTFNYWGMKHPESHYMAKSISESFKRLCEHTYREGVSQAVHLLIVEFDELFNSLRDTLLKIQALFKELKEHSPSKDGQEDLIEDHFIDNFTVHKLNVMVCVLLACDDYYKENGQPRLNTVWVSSMAMADAFKNSSDSLTRLWEVSRWWISEFFTPCIKTLYTTVIDHIGSLVRTGNDDIRLTFDSSSLINNLIAQGLVSNDDICAQKLNVKQYSFHGCKMNFITMINLRKTQVEIELQHRQMEMMRFEWINEALIGDNSLVRQQFLQNLTQDVNRFVLLENLLQELVSQYRVINAEVADFIATQIINENAGELLRSFGDAVANQQMIFAQEFERMKHVVSLCNSILHLETFRTITDKTVAMDADTLQLVKRLESAMQGSSKLSIAGPQLDVTQQLTSLKIDESLDMDLHGNLENIAKDLRTVVEEVRNLMSELFPLIDPIANFEMDTTDDSGKDARSKAKEFVREWSKFDSDFDTVISGALAAVDRRFHQKNNFSESEYPVMVENLRHDNERTISYLTDIIVRVFENLFALGEVSGTIIRHDSSQKITPENIENKNSNACDFAQINTGAEDIQILNPLEANNKRDNSEIEEYEQNESYNNPISSTCNDKSNGPSKNIITGQVLFPSNEETVENWDVPMQQAQARNAFAVGIIRRIKAKLEGKDFEYTTKMTVQEQIDKIIQQSLDIDNLCVMYEGWTPWI</sequence>
<keyword evidence="7" id="KW-0067">ATP-binding</keyword>
<evidence type="ECO:0000256" key="8">
    <source>
        <dbReference type="ARBA" id="ARBA00023161"/>
    </source>
</evidence>
<evidence type="ECO:0000256" key="3">
    <source>
        <dbReference type="ARBA" id="ARBA00022527"/>
    </source>
</evidence>
<dbReference type="Gene3D" id="1.10.1070.11">
    <property type="entry name" value="Phosphatidylinositol 3-/4-kinase, catalytic domain"/>
    <property type="match status" value="1"/>
</dbReference>
<protein>
    <recommendedName>
        <fullName evidence="2">non-specific serine/threonine protein kinase</fullName>
        <ecNumber evidence="2">2.7.11.1</ecNumber>
    </recommendedName>
</protein>
<dbReference type="PANTHER" id="PTHR11139">
    <property type="entry name" value="ATAXIA TELANGIECTASIA MUTATED ATM -RELATED"/>
    <property type="match status" value="1"/>
</dbReference>
<comment type="caution">
    <text evidence="14">The sequence shown here is derived from an EMBL/GenBank/DDBJ whole genome shotgun (WGS) entry which is preliminary data.</text>
</comment>
<reference evidence="14 15" key="1">
    <citation type="submission" date="2018-06" db="EMBL/GenBank/DDBJ databases">
        <title>Comparative genomics reveals the genomic features of Rhizophagus irregularis, R. cerebriforme, R. diaphanum and Gigaspora rosea, and their symbiotic lifestyle signature.</title>
        <authorList>
            <person name="Morin E."/>
            <person name="San Clemente H."/>
            <person name="Chen E.C.H."/>
            <person name="De La Providencia I."/>
            <person name="Hainaut M."/>
            <person name="Kuo A."/>
            <person name="Kohler A."/>
            <person name="Murat C."/>
            <person name="Tang N."/>
            <person name="Roy S."/>
            <person name="Loubradou J."/>
            <person name="Henrissat B."/>
            <person name="Grigoriev I.V."/>
            <person name="Corradi N."/>
            <person name="Roux C."/>
            <person name="Martin F.M."/>
        </authorList>
    </citation>
    <scope>NUCLEOTIDE SEQUENCE [LARGE SCALE GENOMIC DNA]</scope>
    <source>
        <strain evidence="14 15">DAOM 194757</strain>
    </source>
</reference>
<keyword evidence="15" id="KW-1185">Reference proteome</keyword>
<comment type="catalytic activity">
    <reaction evidence="10">
        <text>L-seryl-[protein] + ATP = O-phospho-L-seryl-[protein] + ADP + H(+)</text>
        <dbReference type="Rhea" id="RHEA:17989"/>
        <dbReference type="Rhea" id="RHEA-COMP:9863"/>
        <dbReference type="Rhea" id="RHEA-COMP:11604"/>
        <dbReference type="ChEBI" id="CHEBI:15378"/>
        <dbReference type="ChEBI" id="CHEBI:29999"/>
        <dbReference type="ChEBI" id="CHEBI:30616"/>
        <dbReference type="ChEBI" id="CHEBI:83421"/>
        <dbReference type="ChEBI" id="CHEBI:456216"/>
        <dbReference type="EC" id="2.7.11.1"/>
    </reaction>
</comment>
<evidence type="ECO:0000256" key="7">
    <source>
        <dbReference type="ARBA" id="ARBA00022840"/>
    </source>
</evidence>
<dbReference type="PROSITE" id="PS00916">
    <property type="entry name" value="PI3_4_KINASE_2"/>
    <property type="match status" value="1"/>
</dbReference>
<dbReference type="PROSITE" id="PS50290">
    <property type="entry name" value="PI3_4_KINASE_3"/>
    <property type="match status" value="1"/>
</dbReference>
<comment type="similarity">
    <text evidence="1">Belongs to the PI3/PI4-kinase family.</text>
</comment>
<dbReference type="InterPro" id="IPR003152">
    <property type="entry name" value="FATC_dom"/>
</dbReference>
<evidence type="ECO:0000256" key="1">
    <source>
        <dbReference type="ARBA" id="ARBA00011031"/>
    </source>
</evidence>
<dbReference type="Proteomes" id="UP000266673">
    <property type="component" value="Unassembled WGS sequence"/>
</dbReference>
<evidence type="ECO:0000256" key="11">
    <source>
        <dbReference type="SAM" id="MobiDB-lite"/>
    </source>
</evidence>
<keyword evidence="8" id="KW-0866">Nonsense-mediated mRNA decay</keyword>
<dbReference type="Pfam" id="PF00454">
    <property type="entry name" value="PI3_PI4_kinase"/>
    <property type="match status" value="1"/>
</dbReference>
<dbReference type="SUPFAM" id="SSF48371">
    <property type="entry name" value="ARM repeat"/>
    <property type="match status" value="2"/>
</dbReference>
<keyword evidence="4" id="KW-0808">Transferase</keyword>
<accession>A0A397UXL2</accession>
<keyword evidence="5" id="KW-0547">Nucleotide-binding</keyword>
<feature type="domain" description="PI3K/PI4K catalytic" evidence="12">
    <location>
        <begin position="1957"/>
        <end position="2299"/>
    </location>
</feature>